<organism evidence="2 3">
    <name type="scientific">Desulfitobacterium dehalogenans (strain ATCC 51507 / DSM 9161 / JW/IU-DC1)</name>
    <dbReference type="NCBI Taxonomy" id="756499"/>
    <lineage>
        <taxon>Bacteria</taxon>
        <taxon>Bacillati</taxon>
        <taxon>Bacillota</taxon>
        <taxon>Clostridia</taxon>
        <taxon>Eubacteriales</taxon>
        <taxon>Desulfitobacteriaceae</taxon>
        <taxon>Desulfitobacterium</taxon>
    </lineage>
</organism>
<keyword evidence="1" id="KW-1133">Transmembrane helix</keyword>
<evidence type="ECO:0000313" key="2">
    <source>
        <dbReference type="EMBL" id="AFM02247.1"/>
    </source>
</evidence>
<dbReference type="KEGG" id="ddh:Desde_3983"/>
<reference evidence="2 3" key="2">
    <citation type="journal article" date="2015" name="J. Bacteriol.">
        <title>Genomic, proteomic, and biochemical analysis of the organohalide respiratory pathway in Desulfitobacterium dehalogenans.</title>
        <authorList>
            <person name="Kruse T."/>
            <person name="van de Pas B.A."/>
            <person name="Atteia A."/>
            <person name="Krab K."/>
            <person name="Hagen W.R."/>
            <person name="Goodwin L."/>
            <person name="Chain P."/>
            <person name="Boeren S."/>
            <person name="Maphosa F."/>
            <person name="Schraa G."/>
            <person name="de Vos W.M."/>
            <person name="van der Oost J."/>
            <person name="Smidt H."/>
            <person name="Stams A.J."/>
        </authorList>
    </citation>
    <scope>NUCLEOTIDE SEQUENCE [LARGE SCALE GENOMIC DNA]</scope>
    <source>
        <strain evidence="3">ATCC 51507 / DSM 9161 / JW/IU-DC1</strain>
    </source>
</reference>
<dbReference type="RefSeq" id="WP_014795719.1">
    <property type="nucleotide sequence ID" value="NC_018017.1"/>
</dbReference>
<name>I4AE62_DESDJ</name>
<protein>
    <submittedName>
        <fullName evidence="2">Uncharacterized protein</fullName>
    </submittedName>
</protein>
<dbReference type="EMBL" id="CP003348">
    <property type="protein sequence ID" value="AFM02247.1"/>
    <property type="molecule type" value="Genomic_DNA"/>
</dbReference>
<dbReference type="HOGENOM" id="CLU_2914918_0_0_9"/>
<feature type="transmembrane region" description="Helical" evidence="1">
    <location>
        <begin position="38"/>
        <end position="60"/>
    </location>
</feature>
<accession>I4AE62</accession>
<keyword evidence="1" id="KW-0812">Transmembrane</keyword>
<evidence type="ECO:0000256" key="1">
    <source>
        <dbReference type="SAM" id="Phobius"/>
    </source>
</evidence>
<dbReference type="AlphaFoldDB" id="I4AE62"/>
<dbReference type="eggNOG" id="ENOG502ZSGP">
    <property type="taxonomic scope" value="Bacteria"/>
</dbReference>
<sequence length="61" mass="6137">MGGFSHFPHISPVGAPPHIGPIVTSRPTVFPVPPVTGVGVGVGVGIIFIAILILIALGVIF</sequence>
<dbReference type="Proteomes" id="UP000006053">
    <property type="component" value="Chromosome"/>
</dbReference>
<keyword evidence="3" id="KW-1185">Reference proteome</keyword>
<gene>
    <name evidence="2" type="ordered locus">Desde_3983</name>
</gene>
<proteinExistence type="predicted"/>
<reference evidence="3" key="1">
    <citation type="submission" date="2012-06" db="EMBL/GenBank/DDBJ databases">
        <title>Complete sequence of Desulfitobacterium dehalogenans ATCC 51507.</title>
        <authorList>
            <person name="Lucas S."/>
            <person name="Han J."/>
            <person name="Lapidus A."/>
            <person name="Cheng J.-F."/>
            <person name="Goodwin L."/>
            <person name="Pitluck S."/>
            <person name="Peters L."/>
            <person name="Ovchinnikova G."/>
            <person name="Teshima H."/>
            <person name="Detter J.C."/>
            <person name="Han C."/>
            <person name="Tapia R."/>
            <person name="Land M."/>
            <person name="Hauser L."/>
            <person name="Kyrpides N."/>
            <person name="Ivanova N."/>
            <person name="Pagani I."/>
            <person name="Kruse T."/>
            <person name="de Vos W.M."/>
            <person name="Smidt H."/>
            <person name="Woyke T."/>
        </authorList>
    </citation>
    <scope>NUCLEOTIDE SEQUENCE [LARGE SCALE GENOMIC DNA]</scope>
    <source>
        <strain evidence="3">ATCC 51507 / DSM 9161 / JW/IU-DC1</strain>
    </source>
</reference>
<keyword evidence="1" id="KW-0472">Membrane</keyword>
<evidence type="ECO:0000313" key="3">
    <source>
        <dbReference type="Proteomes" id="UP000006053"/>
    </source>
</evidence>